<organism evidence="6 7">
    <name type="scientific">Roseburia inulinivorans DSM 16841</name>
    <dbReference type="NCBI Taxonomy" id="622312"/>
    <lineage>
        <taxon>Bacteria</taxon>
        <taxon>Bacillati</taxon>
        <taxon>Bacillota</taxon>
        <taxon>Clostridia</taxon>
        <taxon>Lachnospirales</taxon>
        <taxon>Lachnospiraceae</taxon>
        <taxon>Roseburia</taxon>
    </lineage>
</organism>
<dbReference type="CDD" id="cd06262">
    <property type="entry name" value="metallo-hydrolase-like_MBL-fold"/>
    <property type="match status" value="1"/>
</dbReference>
<dbReference type="PANTHER" id="PTHR46233:SF3">
    <property type="entry name" value="HYDROXYACYLGLUTATHIONE HYDROLASE GLOC"/>
    <property type="match status" value="1"/>
</dbReference>
<dbReference type="Proteomes" id="UP000003561">
    <property type="component" value="Unassembled WGS sequence"/>
</dbReference>
<dbReference type="InterPro" id="IPR001279">
    <property type="entry name" value="Metallo-B-lactamas"/>
</dbReference>
<sequence length="233" mass="26110">MILREPPADLAQVVSFIFLWRKKKMAPLSIQIYVVGPVQTNCYFAINDDTKEVLIIDPGASAKQLAEKVKEQGLKPVAILLTHGHFDHATGAGELAQLLHIKIYAQEKEKETLENPQLNLSGWQGSELVFYADEYLKDEQEIDLAGFHIRVFLTPGHTVGGCCYYFPYQNTLFSGDSLFQTSIGRTDFPKGSASQLIHAIREKLMPLPDETAVYTGHGDMTTIGTERMYNPYL</sequence>
<keyword evidence="2" id="KW-0479">Metal-binding</keyword>
<evidence type="ECO:0000256" key="2">
    <source>
        <dbReference type="ARBA" id="ARBA00022723"/>
    </source>
</evidence>
<evidence type="ECO:0000313" key="6">
    <source>
        <dbReference type="EMBL" id="EEG93980.1"/>
    </source>
</evidence>
<evidence type="ECO:0000256" key="4">
    <source>
        <dbReference type="ARBA" id="ARBA00022833"/>
    </source>
</evidence>
<reference evidence="6 7" key="1">
    <citation type="submission" date="2009-02" db="EMBL/GenBank/DDBJ databases">
        <authorList>
            <person name="Fulton L."/>
            <person name="Clifton S."/>
            <person name="Fulton B."/>
            <person name="Xu J."/>
            <person name="Minx P."/>
            <person name="Pepin K.H."/>
            <person name="Johnson M."/>
            <person name="Bhonagiri V."/>
            <person name="Nash W.E."/>
            <person name="Mardis E.R."/>
            <person name="Wilson R.K."/>
        </authorList>
    </citation>
    <scope>NUCLEOTIDE SEQUENCE [LARGE SCALE GENOMIC DNA]</scope>
    <source>
        <strain evidence="6 7">DSM 16841</strain>
    </source>
</reference>
<dbReference type="SUPFAM" id="SSF56281">
    <property type="entry name" value="Metallo-hydrolase/oxidoreductase"/>
    <property type="match status" value="1"/>
</dbReference>
<dbReference type="GO" id="GO:0046872">
    <property type="term" value="F:metal ion binding"/>
    <property type="evidence" value="ECO:0007669"/>
    <property type="project" value="UniProtKB-KW"/>
</dbReference>
<dbReference type="AlphaFoldDB" id="C0FTU8"/>
<dbReference type="Gene3D" id="3.60.15.10">
    <property type="entry name" value="Ribonuclease Z/Hydroxyacylglutathione hydrolase-like"/>
    <property type="match status" value="1"/>
</dbReference>
<dbReference type="eggNOG" id="COG0491">
    <property type="taxonomic scope" value="Bacteria"/>
</dbReference>
<dbReference type="InterPro" id="IPR036866">
    <property type="entry name" value="RibonucZ/Hydroxyglut_hydro"/>
</dbReference>
<comment type="caution">
    <text evidence="6">The sequence shown here is derived from an EMBL/GenBank/DDBJ whole genome shotgun (WGS) entry which is preliminary data.</text>
</comment>
<dbReference type="Pfam" id="PF00753">
    <property type="entry name" value="Lactamase_B"/>
    <property type="match status" value="1"/>
</dbReference>
<evidence type="ECO:0000313" key="7">
    <source>
        <dbReference type="Proteomes" id="UP000003561"/>
    </source>
</evidence>
<reference evidence="6 7" key="2">
    <citation type="submission" date="2009-03" db="EMBL/GenBank/DDBJ databases">
        <title>Draft genome sequence of Roseburia inulinivorans (DSM 16841).</title>
        <authorList>
            <person name="Sudarsanam P."/>
            <person name="Ley R."/>
            <person name="Guruge J."/>
            <person name="Turnbaugh P.J."/>
            <person name="Mahowald M."/>
            <person name="Liep D."/>
            <person name="Gordon J."/>
        </authorList>
    </citation>
    <scope>NUCLEOTIDE SEQUENCE [LARGE SCALE GENOMIC DNA]</scope>
    <source>
        <strain evidence="6 7">DSM 16841</strain>
    </source>
</reference>
<keyword evidence="4" id="KW-0862">Zinc</keyword>
<dbReference type="SMART" id="SM00849">
    <property type="entry name" value="Lactamase_B"/>
    <property type="match status" value="1"/>
</dbReference>
<protein>
    <submittedName>
        <fullName evidence="6">Metallo-beta-lactamase domain protein</fullName>
    </submittedName>
</protein>
<keyword evidence="3" id="KW-0378">Hydrolase</keyword>
<accession>C0FTU8</accession>
<evidence type="ECO:0000256" key="1">
    <source>
        <dbReference type="ARBA" id="ARBA00001947"/>
    </source>
</evidence>
<evidence type="ECO:0000256" key="3">
    <source>
        <dbReference type="ARBA" id="ARBA00022801"/>
    </source>
</evidence>
<dbReference type="PANTHER" id="PTHR46233">
    <property type="entry name" value="HYDROXYACYLGLUTATHIONE HYDROLASE GLOC"/>
    <property type="match status" value="1"/>
</dbReference>
<feature type="domain" description="Metallo-beta-lactamase" evidence="5">
    <location>
        <begin position="39"/>
        <end position="217"/>
    </location>
</feature>
<dbReference type="InterPro" id="IPR051453">
    <property type="entry name" value="MBL_Glyoxalase_II"/>
</dbReference>
<name>C0FTU8_9FIRM</name>
<dbReference type="EMBL" id="ACFY01000088">
    <property type="protein sequence ID" value="EEG93980.1"/>
    <property type="molecule type" value="Genomic_DNA"/>
</dbReference>
<comment type="cofactor">
    <cofactor evidence="1">
        <name>Zn(2+)</name>
        <dbReference type="ChEBI" id="CHEBI:29105"/>
    </cofactor>
</comment>
<evidence type="ECO:0000259" key="5">
    <source>
        <dbReference type="SMART" id="SM00849"/>
    </source>
</evidence>
<gene>
    <name evidence="6" type="ORF">ROSEINA2194_02169</name>
</gene>
<proteinExistence type="predicted"/>
<dbReference type="GO" id="GO:0016787">
    <property type="term" value="F:hydrolase activity"/>
    <property type="evidence" value="ECO:0007669"/>
    <property type="project" value="UniProtKB-KW"/>
</dbReference>